<accession>A0A3Q1HTQ8</accession>
<dbReference type="AlphaFoldDB" id="A0A3Q1HTQ8"/>
<dbReference type="GO" id="GO:0005102">
    <property type="term" value="F:signaling receptor binding"/>
    <property type="evidence" value="ECO:0007669"/>
    <property type="project" value="TreeGrafter"/>
</dbReference>
<dbReference type="PANTHER" id="PTHR24100:SF151">
    <property type="entry name" value="ICOS LIGAND"/>
    <property type="match status" value="1"/>
</dbReference>
<evidence type="ECO:0000313" key="8">
    <source>
        <dbReference type="Ensembl" id="ENSATEP00000011100.3"/>
    </source>
</evidence>
<dbReference type="SMART" id="SM00406">
    <property type="entry name" value="IGv"/>
    <property type="match status" value="1"/>
</dbReference>
<reference evidence="8" key="3">
    <citation type="submission" date="2025-09" db="UniProtKB">
        <authorList>
            <consortium name="Ensembl"/>
        </authorList>
    </citation>
    <scope>IDENTIFICATION</scope>
</reference>
<dbReference type="InterPro" id="IPR003599">
    <property type="entry name" value="Ig_sub"/>
</dbReference>
<dbReference type="InterPro" id="IPR013106">
    <property type="entry name" value="Ig_V-set"/>
</dbReference>
<evidence type="ECO:0000259" key="7">
    <source>
        <dbReference type="PROSITE" id="PS50835"/>
    </source>
</evidence>
<evidence type="ECO:0000256" key="3">
    <source>
        <dbReference type="ARBA" id="ARBA00023319"/>
    </source>
</evidence>
<dbReference type="PROSITE" id="PS50835">
    <property type="entry name" value="IG_LIKE"/>
    <property type="match status" value="2"/>
</dbReference>
<evidence type="ECO:0000256" key="5">
    <source>
        <dbReference type="SAM" id="Phobius"/>
    </source>
</evidence>
<organism evidence="8 9">
    <name type="scientific">Anabas testudineus</name>
    <name type="common">Climbing perch</name>
    <name type="synonym">Anthias testudineus</name>
    <dbReference type="NCBI Taxonomy" id="64144"/>
    <lineage>
        <taxon>Eukaryota</taxon>
        <taxon>Metazoa</taxon>
        <taxon>Chordata</taxon>
        <taxon>Craniata</taxon>
        <taxon>Vertebrata</taxon>
        <taxon>Euteleostomi</taxon>
        <taxon>Actinopterygii</taxon>
        <taxon>Neopterygii</taxon>
        <taxon>Teleostei</taxon>
        <taxon>Neoteleostei</taxon>
        <taxon>Acanthomorphata</taxon>
        <taxon>Anabantaria</taxon>
        <taxon>Anabantiformes</taxon>
        <taxon>Anabantoidei</taxon>
        <taxon>Anabantidae</taxon>
        <taxon>Anabas</taxon>
    </lineage>
</organism>
<comment type="subcellular location">
    <subcellularLocation>
        <location evidence="1">Membrane</location>
    </subcellularLocation>
</comment>
<sequence>MLGLKTKKIQQRLFFWFCFILSEFRKTNGRENGPDVVKVVVFEGEDVILPCSVNNKENIESKLFDWRKDGQKEVFRYDGGLHDNNGLSGQDEQFKGRVSLFKEQLKFGNASIIIRNTEVTDSGDYTCDFPLLQPTQKFYIKLIVDRVFKNQSGQIPGAPPEPLITVLKITEQGVVLQCVVQWAFPEPTLQWRNSDGHILPAEKTQVSKRGGRYDVILQTTVTKTPTNCFTCEVRQEEIGHIVHRNITLPEKLFESCHSAGLFLGGLLAGVLILAVVGTVVLLVGRNYITIAWKNGSQQQGTDSSNTAAEPLRSGVEMT</sequence>
<feature type="compositionally biased region" description="Polar residues" evidence="4">
    <location>
        <begin position="296"/>
        <end position="307"/>
    </location>
</feature>
<feature type="transmembrane region" description="Helical" evidence="5">
    <location>
        <begin position="261"/>
        <end position="283"/>
    </location>
</feature>
<name>A0A3Q1HTQ8_ANATE</name>
<keyword evidence="6" id="KW-0732">Signal</keyword>
<keyword evidence="5" id="KW-0812">Transmembrane</keyword>
<keyword evidence="9" id="KW-1185">Reference proteome</keyword>
<keyword evidence="3" id="KW-0393">Immunoglobulin domain</keyword>
<evidence type="ECO:0000256" key="2">
    <source>
        <dbReference type="ARBA" id="ARBA00023136"/>
    </source>
</evidence>
<evidence type="ECO:0000256" key="6">
    <source>
        <dbReference type="SAM" id="SignalP"/>
    </source>
</evidence>
<evidence type="ECO:0000256" key="4">
    <source>
        <dbReference type="SAM" id="MobiDB-lite"/>
    </source>
</evidence>
<dbReference type="Pfam" id="PF22705">
    <property type="entry name" value="C2-set_3"/>
    <property type="match status" value="1"/>
</dbReference>
<feature type="domain" description="Ig-like" evidence="7">
    <location>
        <begin position="34"/>
        <end position="127"/>
    </location>
</feature>
<reference evidence="8" key="2">
    <citation type="submission" date="2025-08" db="UniProtKB">
        <authorList>
            <consortium name="Ensembl"/>
        </authorList>
    </citation>
    <scope>IDENTIFICATION</scope>
</reference>
<feature type="domain" description="Ig-like" evidence="7">
    <location>
        <begin position="162"/>
        <end position="247"/>
    </location>
</feature>
<dbReference type="Gene3D" id="2.60.40.10">
    <property type="entry name" value="Immunoglobulins"/>
    <property type="match status" value="2"/>
</dbReference>
<dbReference type="InParanoid" id="A0A3Q1HTQ8"/>
<dbReference type="SMART" id="SM00409">
    <property type="entry name" value="IG"/>
    <property type="match status" value="1"/>
</dbReference>
<protein>
    <recommendedName>
        <fullName evidence="7">Ig-like domain-containing protein</fullName>
    </recommendedName>
</protein>
<dbReference type="Proteomes" id="UP000265040">
    <property type="component" value="Chromosome 5"/>
</dbReference>
<proteinExistence type="predicted"/>
<dbReference type="InterPro" id="IPR036179">
    <property type="entry name" value="Ig-like_dom_sf"/>
</dbReference>
<dbReference type="GO" id="GO:0001817">
    <property type="term" value="P:regulation of cytokine production"/>
    <property type="evidence" value="ECO:0007669"/>
    <property type="project" value="TreeGrafter"/>
</dbReference>
<dbReference type="GO" id="GO:0050852">
    <property type="term" value="P:T cell receptor signaling pathway"/>
    <property type="evidence" value="ECO:0007669"/>
    <property type="project" value="TreeGrafter"/>
</dbReference>
<dbReference type="Ensembl" id="ENSATET00000011284.3">
    <property type="protein sequence ID" value="ENSATEP00000011100.3"/>
    <property type="gene ID" value="ENSATEG00000033330.1"/>
</dbReference>
<dbReference type="InterPro" id="IPR053896">
    <property type="entry name" value="BTN3A2-like_Ig-C"/>
</dbReference>
<dbReference type="GO" id="GO:0009897">
    <property type="term" value="C:external side of plasma membrane"/>
    <property type="evidence" value="ECO:0007669"/>
    <property type="project" value="TreeGrafter"/>
</dbReference>
<dbReference type="STRING" id="64144.ENSATEP00000011100"/>
<dbReference type="InterPro" id="IPR050504">
    <property type="entry name" value="IgSF_BTN/MOG"/>
</dbReference>
<keyword evidence="5" id="KW-1133">Transmembrane helix</keyword>
<feature type="chain" id="PRO_5043355058" description="Ig-like domain-containing protein" evidence="6">
    <location>
        <begin position="30"/>
        <end position="318"/>
    </location>
</feature>
<dbReference type="PANTHER" id="PTHR24100">
    <property type="entry name" value="BUTYROPHILIN"/>
    <property type="match status" value="1"/>
</dbReference>
<feature type="signal peptide" evidence="6">
    <location>
        <begin position="1"/>
        <end position="29"/>
    </location>
</feature>
<evidence type="ECO:0000313" key="9">
    <source>
        <dbReference type="Proteomes" id="UP000265040"/>
    </source>
</evidence>
<dbReference type="InterPro" id="IPR007110">
    <property type="entry name" value="Ig-like_dom"/>
</dbReference>
<evidence type="ECO:0000256" key="1">
    <source>
        <dbReference type="ARBA" id="ARBA00004370"/>
    </source>
</evidence>
<dbReference type="GeneTree" id="ENSGT00940000154641"/>
<feature type="region of interest" description="Disordered" evidence="4">
    <location>
        <begin position="296"/>
        <end position="318"/>
    </location>
</feature>
<dbReference type="InterPro" id="IPR013783">
    <property type="entry name" value="Ig-like_fold"/>
</dbReference>
<dbReference type="Pfam" id="PF07686">
    <property type="entry name" value="V-set"/>
    <property type="match status" value="1"/>
</dbReference>
<keyword evidence="2 5" id="KW-0472">Membrane</keyword>
<dbReference type="SUPFAM" id="SSF48726">
    <property type="entry name" value="Immunoglobulin"/>
    <property type="match status" value="2"/>
</dbReference>
<reference evidence="8" key="1">
    <citation type="submission" date="2021-04" db="EMBL/GenBank/DDBJ databases">
        <authorList>
            <consortium name="Wellcome Sanger Institute Data Sharing"/>
        </authorList>
    </citation>
    <scope>NUCLEOTIDE SEQUENCE [LARGE SCALE GENOMIC DNA]</scope>
</reference>